<evidence type="ECO:0000313" key="2">
    <source>
        <dbReference type="EMBL" id="EKC55973.1"/>
    </source>
</evidence>
<comment type="caution">
    <text evidence="2">The sequence shown here is derived from an EMBL/GenBank/DDBJ whole genome shotgun (WGS) entry which is preliminary data.</text>
</comment>
<gene>
    <name evidence="2" type="ORF">LEA_15070</name>
</gene>
<dbReference type="AlphaFoldDB" id="K1SEK5"/>
<reference evidence="2" key="1">
    <citation type="journal article" date="2013" name="Environ. Microbiol.">
        <title>Microbiota from the distal guts of lean and obese adolescents exhibit partial functional redundancy besides clear differences in community structure.</title>
        <authorList>
            <person name="Ferrer M."/>
            <person name="Ruiz A."/>
            <person name="Lanza F."/>
            <person name="Haange S.B."/>
            <person name="Oberbach A."/>
            <person name="Till H."/>
            <person name="Bargiela R."/>
            <person name="Campoy C."/>
            <person name="Segura M.T."/>
            <person name="Richter M."/>
            <person name="von Bergen M."/>
            <person name="Seifert J."/>
            <person name="Suarez A."/>
        </authorList>
    </citation>
    <scope>NUCLEOTIDE SEQUENCE</scope>
</reference>
<evidence type="ECO:0000259" key="1">
    <source>
        <dbReference type="Pfam" id="PF10410"/>
    </source>
</evidence>
<dbReference type="Gene3D" id="3.40.1360.10">
    <property type="match status" value="1"/>
</dbReference>
<sequence>MRQDKRQQEKTINILGKTTLKVRIIHMTGGKDPDEIIQKFGAEGFKRCLDSAANDVEFSLLSERSKYDISSPAGRSDYLKAAAAVLASLNSPVELDIYISRLSEEFSVNKDAVAAQVKIERAKRAKNKKRILSRSA</sequence>
<dbReference type="SUPFAM" id="SSF56731">
    <property type="entry name" value="DNA primase core"/>
    <property type="match status" value="1"/>
</dbReference>
<dbReference type="EMBL" id="AJWY01010281">
    <property type="protein sequence ID" value="EKC55973.1"/>
    <property type="molecule type" value="Genomic_DNA"/>
</dbReference>
<dbReference type="EC" id="2.7.7.-" evidence="2"/>
<dbReference type="PANTHER" id="PTHR30313">
    <property type="entry name" value="DNA PRIMASE"/>
    <property type="match status" value="1"/>
</dbReference>
<proteinExistence type="predicted"/>
<organism evidence="2">
    <name type="scientific">human gut metagenome</name>
    <dbReference type="NCBI Taxonomy" id="408170"/>
    <lineage>
        <taxon>unclassified sequences</taxon>
        <taxon>metagenomes</taxon>
        <taxon>organismal metagenomes</taxon>
    </lineage>
</organism>
<feature type="domain" description="DNA primase DnaB-helicase binding" evidence="1">
    <location>
        <begin position="57"/>
        <end position="110"/>
    </location>
</feature>
<dbReference type="PANTHER" id="PTHR30313:SF2">
    <property type="entry name" value="DNA PRIMASE"/>
    <property type="match status" value="1"/>
</dbReference>
<keyword evidence="2" id="KW-0808">Transferase</keyword>
<name>K1SEK5_9ZZZZ</name>
<dbReference type="InterPro" id="IPR050219">
    <property type="entry name" value="DnaG_primase"/>
</dbReference>
<dbReference type="GO" id="GO:0016779">
    <property type="term" value="F:nucleotidyltransferase activity"/>
    <property type="evidence" value="ECO:0007669"/>
    <property type="project" value="UniProtKB-KW"/>
</dbReference>
<dbReference type="GO" id="GO:0005737">
    <property type="term" value="C:cytoplasm"/>
    <property type="evidence" value="ECO:0007669"/>
    <property type="project" value="TreeGrafter"/>
</dbReference>
<accession>K1SEK5</accession>
<dbReference type="InterPro" id="IPR019475">
    <property type="entry name" value="DNA_primase_DnaB-bd"/>
</dbReference>
<protein>
    <submittedName>
        <fullName evidence="2">DNA primase</fullName>
        <ecNumber evidence="2">2.7.7.-</ecNumber>
    </submittedName>
</protein>
<dbReference type="Pfam" id="PF10410">
    <property type="entry name" value="DnaB_bind"/>
    <property type="match status" value="1"/>
</dbReference>
<keyword evidence="2" id="KW-0548">Nucleotidyltransferase</keyword>
<dbReference type="GO" id="GO:0006269">
    <property type="term" value="P:DNA replication, synthesis of primer"/>
    <property type="evidence" value="ECO:0007669"/>
    <property type="project" value="TreeGrafter"/>
</dbReference>